<dbReference type="Pfam" id="PF03780">
    <property type="entry name" value="Asp23"/>
    <property type="match status" value="1"/>
</dbReference>
<dbReference type="InterPro" id="IPR005531">
    <property type="entry name" value="Asp23"/>
</dbReference>
<dbReference type="EMBL" id="JAECVW010000001">
    <property type="protein sequence ID" value="MBH8593826.1"/>
    <property type="molecule type" value="Genomic_DNA"/>
</dbReference>
<dbReference type="PANTHER" id="PTHR34297">
    <property type="entry name" value="HYPOTHETICAL CYTOSOLIC PROTEIN-RELATED"/>
    <property type="match status" value="1"/>
</dbReference>
<reference evidence="2 3" key="1">
    <citation type="submission" date="2020-12" db="EMBL/GenBank/DDBJ databases">
        <title>WGS of Thermoactinomyces spp.</title>
        <authorList>
            <person name="Cheng K."/>
        </authorList>
    </citation>
    <scope>NUCLEOTIDE SEQUENCE [LARGE SCALE GENOMIC DNA]</scope>
    <source>
        <strain evidence="3">CICC 10671\DSM 43846</strain>
    </source>
</reference>
<evidence type="ECO:0000256" key="1">
    <source>
        <dbReference type="ARBA" id="ARBA00005721"/>
    </source>
</evidence>
<comment type="similarity">
    <text evidence="1">Belongs to the asp23 family.</text>
</comment>
<sequence length="126" mass="13196">MAEESNQGTIRIADDVVAVIAGLAAGKTHGIASMSGGMAEGIAKRVSGKNITKGVQVEVGNLEAAIDLRVIVDYGQPIHKVCRELQQNVKEAVETMTGLHVVEVNVKVDGVHVKETAVQAGNGELR</sequence>
<gene>
    <name evidence="2" type="ORF">I8U20_00610</name>
</gene>
<name>A0A8I1A6W4_THEIN</name>
<protein>
    <submittedName>
        <fullName evidence="2">Asp23/Gls24 family envelope stress response protein</fullName>
    </submittedName>
</protein>
<keyword evidence="3" id="KW-1185">Reference proteome</keyword>
<accession>A0A8I1A6W4</accession>
<dbReference type="PANTHER" id="PTHR34297:SF2">
    <property type="entry name" value="ASP23_GLS24 FAMILY ENVELOPE STRESS RESPONSE PROTEIN"/>
    <property type="match status" value="1"/>
</dbReference>
<dbReference type="Proteomes" id="UP000633619">
    <property type="component" value="Unassembled WGS sequence"/>
</dbReference>
<evidence type="ECO:0000313" key="3">
    <source>
        <dbReference type="Proteomes" id="UP000633619"/>
    </source>
</evidence>
<comment type="caution">
    <text evidence="2">The sequence shown here is derived from an EMBL/GenBank/DDBJ whole genome shotgun (WGS) entry which is preliminary data.</text>
</comment>
<dbReference type="RefSeq" id="WP_181731104.1">
    <property type="nucleotide sequence ID" value="NZ_JACEIR010000001.1"/>
</dbReference>
<proteinExistence type="inferred from homology"/>
<evidence type="ECO:0000313" key="2">
    <source>
        <dbReference type="EMBL" id="MBH8593826.1"/>
    </source>
</evidence>
<organism evidence="2 3">
    <name type="scientific">Thermoactinomyces intermedius</name>
    <dbReference type="NCBI Taxonomy" id="2024"/>
    <lineage>
        <taxon>Bacteria</taxon>
        <taxon>Bacillati</taxon>
        <taxon>Bacillota</taxon>
        <taxon>Bacilli</taxon>
        <taxon>Bacillales</taxon>
        <taxon>Thermoactinomycetaceae</taxon>
        <taxon>Thermoactinomyces</taxon>
    </lineage>
</organism>
<dbReference type="AlphaFoldDB" id="A0A8I1A6W4"/>